<evidence type="ECO:0000313" key="3">
    <source>
        <dbReference type="RefSeq" id="XP_037899809.1"/>
    </source>
</evidence>
<dbReference type="AlphaFoldDB" id="A0A9C6E3Q5"/>
<evidence type="ECO:0000313" key="2">
    <source>
        <dbReference type="Proteomes" id="UP000092443"/>
    </source>
</evidence>
<accession>A0A9C6E3Q5</accession>
<keyword evidence="1" id="KW-0732">Signal</keyword>
<name>A0A9C6E3Q5_9MUSC</name>
<keyword evidence="2" id="KW-1185">Reference proteome</keyword>
<feature type="chain" id="PRO_5038624563" evidence="1">
    <location>
        <begin position="26"/>
        <end position="95"/>
    </location>
</feature>
<dbReference type="KEGG" id="gfs:119644339"/>
<gene>
    <name evidence="3" type="primary">LOC119644339</name>
</gene>
<protein>
    <submittedName>
        <fullName evidence="3">Apyrase-like</fullName>
    </submittedName>
</protein>
<organism evidence="2 3">
    <name type="scientific">Glossina fuscipes</name>
    <dbReference type="NCBI Taxonomy" id="7396"/>
    <lineage>
        <taxon>Eukaryota</taxon>
        <taxon>Metazoa</taxon>
        <taxon>Ecdysozoa</taxon>
        <taxon>Arthropoda</taxon>
        <taxon>Hexapoda</taxon>
        <taxon>Insecta</taxon>
        <taxon>Pterygota</taxon>
        <taxon>Neoptera</taxon>
        <taxon>Endopterygota</taxon>
        <taxon>Diptera</taxon>
        <taxon>Brachycera</taxon>
        <taxon>Muscomorpha</taxon>
        <taxon>Hippoboscoidea</taxon>
        <taxon>Glossinidae</taxon>
        <taxon>Glossina</taxon>
    </lineage>
</organism>
<reference evidence="3" key="1">
    <citation type="submission" date="2025-08" db="UniProtKB">
        <authorList>
            <consortium name="RefSeq"/>
        </authorList>
    </citation>
    <scope>IDENTIFICATION</scope>
    <source>
        <tissue evidence="3">Whole body pupa</tissue>
    </source>
</reference>
<evidence type="ECO:0000256" key="1">
    <source>
        <dbReference type="SAM" id="SignalP"/>
    </source>
</evidence>
<dbReference type="Proteomes" id="UP000092443">
    <property type="component" value="Unplaced"/>
</dbReference>
<dbReference type="Gene3D" id="3.60.21.10">
    <property type="match status" value="1"/>
</dbReference>
<proteinExistence type="predicted"/>
<dbReference type="SUPFAM" id="SSF56300">
    <property type="entry name" value="Metallo-dependent phosphatases"/>
    <property type="match status" value="1"/>
</dbReference>
<dbReference type="RefSeq" id="XP_037899809.1">
    <property type="nucleotide sequence ID" value="XM_038043881.1"/>
</dbReference>
<dbReference type="GeneID" id="119644339"/>
<sequence length="95" mass="10594">MKSLIGTLCIYCLFILTNNVVSSYGDDLYPLTIMHTNDFHARSEETNVKANPCKSSEKCIGGLAHALHTVKRIIKGQEKKIESLYINAGDNYTQT</sequence>
<dbReference type="InterPro" id="IPR029052">
    <property type="entry name" value="Metallo-depent_PP-like"/>
</dbReference>
<feature type="signal peptide" evidence="1">
    <location>
        <begin position="1"/>
        <end position="25"/>
    </location>
</feature>